<dbReference type="AlphaFoldDB" id="G7YIY1"/>
<organism evidence="1 2">
    <name type="scientific">Clonorchis sinensis</name>
    <name type="common">Chinese liver fluke</name>
    <dbReference type="NCBI Taxonomy" id="79923"/>
    <lineage>
        <taxon>Eukaryota</taxon>
        <taxon>Metazoa</taxon>
        <taxon>Spiralia</taxon>
        <taxon>Lophotrochozoa</taxon>
        <taxon>Platyhelminthes</taxon>
        <taxon>Trematoda</taxon>
        <taxon>Digenea</taxon>
        <taxon>Opisthorchiida</taxon>
        <taxon>Opisthorchiata</taxon>
        <taxon>Opisthorchiidae</taxon>
        <taxon>Clonorchis</taxon>
    </lineage>
</organism>
<sequence length="60" mass="6908">MDRETSPYGSSGIYRSESPLWTASRNPEETCVWQLNNSTQSRSFCCCFLQLKPVKGKRFV</sequence>
<evidence type="ECO:0000313" key="1">
    <source>
        <dbReference type="EMBL" id="GAA52914.1"/>
    </source>
</evidence>
<gene>
    <name evidence="1" type="ORF">CLF_109082</name>
</gene>
<proteinExistence type="predicted"/>
<reference evidence="1" key="1">
    <citation type="journal article" date="2011" name="Genome Biol.">
        <title>The draft genome of the carcinogenic human liver fluke Clonorchis sinensis.</title>
        <authorList>
            <person name="Wang X."/>
            <person name="Chen W."/>
            <person name="Huang Y."/>
            <person name="Sun J."/>
            <person name="Men J."/>
            <person name="Liu H."/>
            <person name="Luo F."/>
            <person name="Guo L."/>
            <person name="Lv X."/>
            <person name="Deng C."/>
            <person name="Zhou C."/>
            <person name="Fan Y."/>
            <person name="Li X."/>
            <person name="Huang L."/>
            <person name="Hu Y."/>
            <person name="Liang C."/>
            <person name="Hu X."/>
            <person name="Xu J."/>
            <person name="Yu X."/>
        </authorList>
    </citation>
    <scope>NUCLEOTIDE SEQUENCE [LARGE SCALE GENOMIC DNA]</scope>
    <source>
        <strain evidence="1">Henan</strain>
    </source>
</reference>
<reference key="2">
    <citation type="submission" date="2011-10" db="EMBL/GenBank/DDBJ databases">
        <title>The genome and transcriptome sequence of Clonorchis sinensis provide insights into the carcinogenic liver fluke.</title>
        <authorList>
            <person name="Wang X."/>
            <person name="Huang Y."/>
            <person name="Chen W."/>
            <person name="Liu H."/>
            <person name="Guo L."/>
            <person name="Chen Y."/>
            <person name="Luo F."/>
            <person name="Zhou W."/>
            <person name="Sun J."/>
            <person name="Mao Q."/>
            <person name="Liang P."/>
            <person name="Zhou C."/>
            <person name="Tian Y."/>
            <person name="Men J."/>
            <person name="Lv X."/>
            <person name="Huang L."/>
            <person name="Zhou J."/>
            <person name="Hu Y."/>
            <person name="Li R."/>
            <person name="Zhang F."/>
            <person name="Lei H."/>
            <person name="Li X."/>
            <person name="Hu X."/>
            <person name="Liang C."/>
            <person name="Xu J."/>
            <person name="Wu Z."/>
            <person name="Yu X."/>
        </authorList>
    </citation>
    <scope>NUCLEOTIDE SEQUENCE</scope>
    <source>
        <strain>Henan</strain>
    </source>
</reference>
<accession>G7YIY1</accession>
<protein>
    <submittedName>
        <fullName evidence="1">Uncharacterized protein</fullName>
    </submittedName>
</protein>
<dbReference type="Proteomes" id="UP000008909">
    <property type="component" value="Unassembled WGS sequence"/>
</dbReference>
<name>G7YIY1_CLOSI</name>
<evidence type="ECO:0000313" key="2">
    <source>
        <dbReference type="Proteomes" id="UP000008909"/>
    </source>
</evidence>
<dbReference type="EMBL" id="DF143378">
    <property type="protein sequence ID" value="GAA52914.1"/>
    <property type="molecule type" value="Genomic_DNA"/>
</dbReference>
<keyword evidence="2" id="KW-1185">Reference proteome</keyword>